<gene>
    <name evidence="1" type="ORF">SAMN06297251_11148</name>
</gene>
<dbReference type="OrthoDB" id="7907614at2"/>
<dbReference type="Proteomes" id="UP000192656">
    <property type="component" value="Unassembled WGS sequence"/>
</dbReference>
<organism evidence="1 2">
    <name type="scientific">Fulvimarina manganoxydans</name>
    <dbReference type="NCBI Taxonomy" id="937218"/>
    <lineage>
        <taxon>Bacteria</taxon>
        <taxon>Pseudomonadati</taxon>
        <taxon>Pseudomonadota</taxon>
        <taxon>Alphaproteobacteria</taxon>
        <taxon>Hyphomicrobiales</taxon>
        <taxon>Aurantimonadaceae</taxon>
        <taxon>Fulvimarina</taxon>
    </lineage>
</organism>
<sequence length="118" mass="12411">MPFAKSVRRLSVECSGSDRRAARSAVLRRRSMTAVLLGGLAFVAGGCTGPEGSPVLGAVFGLEDASTKSFRMGRIPVPTVRPGDDLIGQAANSPGECIWRRAGSSRRFQAACPDGYEP</sequence>
<reference evidence="1 2" key="1">
    <citation type="submission" date="2017-04" db="EMBL/GenBank/DDBJ databases">
        <authorList>
            <person name="Afonso C.L."/>
            <person name="Miller P.J."/>
            <person name="Scott M.A."/>
            <person name="Spackman E."/>
            <person name="Goraichik I."/>
            <person name="Dimitrov K.M."/>
            <person name="Suarez D.L."/>
            <person name="Swayne D.E."/>
        </authorList>
    </citation>
    <scope>NUCLEOTIDE SEQUENCE [LARGE SCALE GENOMIC DNA]</scope>
    <source>
        <strain evidence="1 2">CGMCC 1.10972</strain>
    </source>
</reference>
<protein>
    <submittedName>
        <fullName evidence="1">Uncharacterized protein</fullName>
    </submittedName>
</protein>
<dbReference type="RefSeq" id="WP_084410476.1">
    <property type="nucleotide sequence ID" value="NZ_FWXR01000011.1"/>
</dbReference>
<proteinExistence type="predicted"/>
<evidence type="ECO:0000313" key="1">
    <source>
        <dbReference type="EMBL" id="SMC87792.1"/>
    </source>
</evidence>
<accession>A0A1W2CSC7</accession>
<evidence type="ECO:0000313" key="2">
    <source>
        <dbReference type="Proteomes" id="UP000192656"/>
    </source>
</evidence>
<dbReference type="AlphaFoldDB" id="A0A1W2CSC7"/>
<dbReference type="EMBL" id="FWXR01000011">
    <property type="protein sequence ID" value="SMC87792.1"/>
    <property type="molecule type" value="Genomic_DNA"/>
</dbReference>
<keyword evidence="2" id="KW-1185">Reference proteome</keyword>
<name>A0A1W2CSC7_9HYPH</name>